<proteinExistence type="predicted"/>
<dbReference type="PROSITE" id="PS51371">
    <property type="entry name" value="CBS"/>
    <property type="match status" value="2"/>
</dbReference>
<dbReference type="SUPFAM" id="SSF54631">
    <property type="entry name" value="CBS-domain pair"/>
    <property type="match status" value="1"/>
</dbReference>
<dbReference type="InterPro" id="IPR051257">
    <property type="entry name" value="Diverse_CBS-Domain"/>
</dbReference>
<keyword evidence="3" id="KW-1133">Transmembrane helix</keyword>
<keyword evidence="3" id="KW-0812">Transmembrane</keyword>
<accession>A0ABQ1KMZ6</accession>
<feature type="transmembrane region" description="Helical" evidence="3">
    <location>
        <begin position="157"/>
        <end position="178"/>
    </location>
</feature>
<feature type="domain" description="CBS" evidence="4">
    <location>
        <begin position="18"/>
        <end position="76"/>
    </location>
</feature>
<evidence type="ECO:0000313" key="5">
    <source>
        <dbReference type="EMBL" id="GGC01382.1"/>
    </source>
</evidence>
<dbReference type="PANTHER" id="PTHR43080:SF2">
    <property type="entry name" value="CBS DOMAIN-CONTAINING PROTEIN"/>
    <property type="match status" value="1"/>
</dbReference>
<keyword evidence="6" id="KW-1185">Reference proteome</keyword>
<dbReference type="EMBL" id="BMFC01000003">
    <property type="protein sequence ID" value="GGC01382.1"/>
    <property type="molecule type" value="Genomic_DNA"/>
</dbReference>
<dbReference type="SMART" id="SM00116">
    <property type="entry name" value="CBS"/>
    <property type="match status" value="2"/>
</dbReference>
<protein>
    <recommendedName>
        <fullName evidence="4">CBS domain-containing protein</fullName>
    </recommendedName>
</protein>
<dbReference type="InterPro" id="IPR000644">
    <property type="entry name" value="CBS_dom"/>
</dbReference>
<gene>
    <name evidence="5" type="ORF">GCM10011363_17480</name>
</gene>
<dbReference type="Pfam" id="PF00571">
    <property type="entry name" value="CBS"/>
    <property type="match status" value="2"/>
</dbReference>
<dbReference type="Proteomes" id="UP000645462">
    <property type="component" value="Unassembled WGS sequence"/>
</dbReference>
<keyword evidence="3" id="KW-0472">Membrane</keyword>
<organism evidence="5 6">
    <name type="scientific">Marivita lacus</name>
    <dbReference type="NCBI Taxonomy" id="1323742"/>
    <lineage>
        <taxon>Bacteria</taxon>
        <taxon>Pseudomonadati</taxon>
        <taxon>Pseudomonadota</taxon>
        <taxon>Alphaproteobacteria</taxon>
        <taxon>Rhodobacterales</taxon>
        <taxon>Roseobacteraceae</taxon>
        <taxon>Marivita</taxon>
    </lineage>
</organism>
<dbReference type="Gene3D" id="3.10.580.10">
    <property type="entry name" value="CBS-domain"/>
    <property type="match status" value="1"/>
</dbReference>
<evidence type="ECO:0000256" key="1">
    <source>
        <dbReference type="ARBA" id="ARBA00023122"/>
    </source>
</evidence>
<name>A0ABQ1KMZ6_9RHOB</name>
<sequence>MVASNTYGMKLKDRPEFASKPKPLCFAPTATVAEAVAEMSEKNFGSVVIVDKDERVIGIATERDVMKKLVNAGKDAKTTKLSDIMTKDPRMARANDDVVDWLRIMSNDRFRRLPVVDDEGRILVIFTQGDFVSYTWPDLIYQAKELAKASVGRNYPIWLIGGGIMLYSILMIIVVSSIG</sequence>
<dbReference type="InterPro" id="IPR046342">
    <property type="entry name" value="CBS_dom_sf"/>
</dbReference>
<dbReference type="RefSeq" id="WP_188481639.1">
    <property type="nucleotide sequence ID" value="NZ_BMFC01000003.1"/>
</dbReference>
<comment type="caution">
    <text evidence="5">The sequence shown here is derived from an EMBL/GenBank/DDBJ whole genome shotgun (WGS) entry which is preliminary data.</text>
</comment>
<dbReference type="PANTHER" id="PTHR43080">
    <property type="entry name" value="CBS DOMAIN-CONTAINING PROTEIN CBSX3, MITOCHONDRIAL"/>
    <property type="match status" value="1"/>
</dbReference>
<evidence type="ECO:0000256" key="2">
    <source>
        <dbReference type="PROSITE-ProRule" id="PRU00703"/>
    </source>
</evidence>
<keyword evidence="1 2" id="KW-0129">CBS domain</keyword>
<evidence type="ECO:0000259" key="4">
    <source>
        <dbReference type="PROSITE" id="PS51371"/>
    </source>
</evidence>
<evidence type="ECO:0000313" key="6">
    <source>
        <dbReference type="Proteomes" id="UP000645462"/>
    </source>
</evidence>
<feature type="domain" description="CBS" evidence="4">
    <location>
        <begin position="85"/>
        <end position="145"/>
    </location>
</feature>
<reference evidence="6" key="1">
    <citation type="journal article" date="2019" name="Int. J. Syst. Evol. Microbiol.">
        <title>The Global Catalogue of Microorganisms (GCM) 10K type strain sequencing project: providing services to taxonomists for standard genome sequencing and annotation.</title>
        <authorList>
            <consortium name="The Broad Institute Genomics Platform"/>
            <consortium name="The Broad Institute Genome Sequencing Center for Infectious Disease"/>
            <person name="Wu L."/>
            <person name="Ma J."/>
        </authorList>
    </citation>
    <scope>NUCLEOTIDE SEQUENCE [LARGE SCALE GENOMIC DNA]</scope>
    <source>
        <strain evidence="6">CGMCC 1.12478</strain>
    </source>
</reference>
<evidence type="ECO:0000256" key="3">
    <source>
        <dbReference type="SAM" id="Phobius"/>
    </source>
</evidence>